<reference evidence="3" key="1">
    <citation type="submission" date="2014-11" db="EMBL/GenBank/DDBJ databases">
        <authorList>
            <person name="Zhu J."/>
            <person name="Qi W."/>
            <person name="Song R."/>
        </authorList>
    </citation>
    <scope>NUCLEOTIDE SEQUENCE</scope>
</reference>
<protein>
    <submittedName>
        <fullName evidence="3">Uncharacterized protein</fullName>
    </submittedName>
</protein>
<keyword evidence="2" id="KW-1133">Transmembrane helix</keyword>
<feature type="compositionally biased region" description="Basic and acidic residues" evidence="1">
    <location>
        <begin position="92"/>
        <end position="105"/>
    </location>
</feature>
<sequence length="105" mass="12079">MTALAISEGLIQILGCDGSECLEENSYAFIFPIILLISILMYLLLHFSKGKEHEKGILDRWISREEEDIMRARLKQEQLDASGDNMGSGWSEMEKKHLETKFEEE</sequence>
<evidence type="ECO:0000256" key="1">
    <source>
        <dbReference type="SAM" id="MobiDB-lite"/>
    </source>
</evidence>
<dbReference type="AlphaFoldDB" id="A0A1B1TER7"/>
<organism evidence="3">
    <name type="scientific">uncultured Poseidoniia archaeon</name>
    <dbReference type="NCBI Taxonomy" id="1697135"/>
    <lineage>
        <taxon>Archaea</taxon>
        <taxon>Methanobacteriati</taxon>
        <taxon>Thermoplasmatota</taxon>
        <taxon>Candidatus Poseidoniia</taxon>
        <taxon>environmental samples</taxon>
    </lineage>
</organism>
<reference evidence="3" key="2">
    <citation type="journal article" date="2015" name="ISME J.">
        <title>A new class of marine Euryarchaeota group II from the Mediterranean deep chlorophyll maximum.</title>
        <authorList>
            <person name="Martin-Cuadrado A.B."/>
            <person name="Garcia-Heredia I."/>
            <person name="Molto A.G."/>
            <person name="Lopez-Ubeda R."/>
            <person name="Kimes N."/>
            <person name="Lopez-Garcia P."/>
            <person name="Moreira D."/>
            <person name="Rodriguez-Valera F."/>
        </authorList>
    </citation>
    <scope>NUCLEOTIDE SEQUENCE</scope>
</reference>
<feature type="region of interest" description="Disordered" evidence="1">
    <location>
        <begin position="81"/>
        <end position="105"/>
    </location>
</feature>
<evidence type="ECO:0000313" key="3">
    <source>
        <dbReference type="EMBL" id="ANV80786.1"/>
    </source>
</evidence>
<keyword evidence="2" id="KW-0472">Membrane</keyword>
<feature type="transmembrane region" description="Helical" evidence="2">
    <location>
        <begin position="27"/>
        <end position="45"/>
    </location>
</feature>
<name>A0A1B1TER7_9ARCH</name>
<proteinExistence type="predicted"/>
<dbReference type="EMBL" id="KP211907">
    <property type="protein sequence ID" value="ANV80786.1"/>
    <property type="molecule type" value="Genomic_DNA"/>
</dbReference>
<evidence type="ECO:0000256" key="2">
    <source>
        <dbReference type="SAM" id="Phobius"/>
    </source>
</evidence>
<keyword evidence="2" id="KW-0812">Transmembrane</keyword>
<accession>A0A1B1TER7</accession>